<dbReference type="GO" id="GO:0015891">
    <property type="term" value="P:siderophore transport"/>
    <property type="evidence" value="ECO:0007669"/>
    <property type="project" value="InterPro"/>
</dbReference>
<dbReference type="InterPro" id="IPR000531">
    <property type="entry name" value="Beta-barrel_TonB"/>
</dbReference>
<evidence type="ECO:0000256" key="4">
    <source>
        <dbReference type="ARBA" id="ARBA00022452"/>
    </source>
</evidence>
<keyword evidence="10 16" id="KW-0798">TonB box</keyword>
<dbReference type="InterPro" id="IPR010917">
    <property type="entry name" value="TonB_rcpt_CS"/>
</dbReference>
<evidence type="ECO:0000256" key="16">
    <source>
        <dbReference type="RuleBase" id="RU003357"/>
    </source>
</evidence>
<evidence type="ECO:0000256" key="7">
    <source>
        <dbReference type="ARBA" id="ARBA00022729"/>
    </source>
</evidence>
<evidence type="ECO:0000256" key="15">
    <source>
        <dbReference type="PROSITE-ProRule" id="PRU10144"/>
    </source>
</evidence>
<dbReference type="NCBIfam" id="TIGR01783">
    <property type="entry name" value="TonB-siderophor"/>
    <property type="match status" value="1"/>
</dbReference>
<comment type="similarity">
    <text evidence="2 14 16">Belongs to the TonB-dependent receptor family.</text>
</comment>
<keyword evidence="12 19" id="KW-0675">Receptor</keyword>
<keyword evidence="3 14" id="KW-0813">Transport</keyword>
<evidence type="ECO:0000313" key="20">
    <source>
        <dbReference type="EMBL" id="SDP78956.1"/>
    </source>
</evidence>
<evidence type="ECO:0000256" key="11">
    <source>
        <dbReference type="ARBA" id="ARBA00023136"/>
    </source>
</evidence>
<dbReference type="RefSeq" id="WP_071488831.1">
    <property type="nucleotide sequence ID" value="NZ_LT629708.1"/>
</dbReference>
<evidence type="ECO:0000313" key="19">
    <source>
        <dbReference type="EMBL" id="OIN11576.1"/>
    </source>
</evidence>
<evidence type="ECO:0000256" key="8">
    <source>
        <dbReference type="ARBA" id="ARBA00023004"/>
    </source>
</evidence>
<evidence type="ECO:0000256" key="1">
    <source>
        <dbReference type="ARBA" id="ARBA00004571"/>
    </source>
</evidence>
<evidence type="ECO:0000259" key="18">
    <source>
        <dbReference type="Pfam" id="PF07715"/>
    </source>
</evidence>
<dbReference type="Proteomes" id="UP000181686">
    <property type="component" value="Unassembled WGS sequence"/>
</dbReference>
<dbReference type="InterPro" id="IPR037066">
    <property type="entry name" value="Plug_dom_sf"/>
</dbReference>
<dbReference type="PROSITE" id="PS52016">
    <property type="entry name" value="TONB_DEPENDENT_REC_3"/>
    <property type="match status" value="1"/>
</dbReference>
<accession>A0A1H0VLM2</accession>
<feature type="domain" description="TonB-dependent receptor plug" evidence="18">
    <location>
        <begin position="78"/>
        <end position="177"/>
    </location>
</feature>
<dbReference type="Gene3D" id="2.170.130.10">
    <property type="entry name" value="TonB-dependent receptor, plug domain"/>
    <property type="match status" value="1"/>
</dbReference>
<dbReference type="Gene3D" id="2.40.170.20">
    <property type="entry name" value="TonB-dependent receptor, beta-barrel domain"/>
    <property type="match status" value="1"/>
</dbReference>
<evidence type="ECO:0000256" key="2">
    <source>
        <dbReference type="ARBA" id="ARBA00009810"/>
    </source>
</evidence>
<evidence type="ECO:0000313" key="21">
    <source>
        <dbReference type="Proteomes" id="UP000181686"/>
    </source>
</evidence>
<evidence type="ECO:0000256" key="9">
    <source>
        <dbReference type="ARBA" id="ARBA00023065"/>
    </source>
</evidence>
<evidence type="ECO:0000313" key="22">
    <source>
        <dbReference type="Proteomes" id="UP000182654"/>
    </source>
</evidence>
<keyword evidence="11 14" id="KW-0472">Membrane</keyword>
<dbReference type="FunFam" id="2.170.130.10:FF:000001">
    <property type="entry name" value="Catecholate siderophore TonB-dependent receptor"/>
    <property type="match status" value="1"/>
</dbReference>
<dbReference type="AlphaFoldDB" id="A0A1H0VLM2"/>
<dbReference type="InterPro" id="IPR010105">
    <property type="entry name" value="TonB_sidphr_rcpt"/>
</dbReference>
<evidence type="ECO:0000256" key="13">
    <source>
        <dbReference type="ARBA" id="ARBA00023237"/>
    </source>
</evidence>
<protein>
    <submittedName>
        <fullName evidence="20">Catecholate siderophore receptor</fullName>
    </submittedName>
    <submittedName>
        <fullName evidence="19">TonB-dependent receptor</fullName>
    </submittedName>
</protein>
<dbReference type="InterPro" id="IPR012910">
    <property type="entry name" value="Plug_dom"/>
</dbReference>
<dbReference type="PANTHER" id="PTHR32552:SF83">
    <property type="entry name" value="BLR3904 PROTEIN"/>
    <property type="match status" value="1"/>
</dbReference>
<sequence length="797" mass="86744">MSLPLSLPTPHRHTRHTTLAPMFGLLAAGSVAPVALAGAPTATSSDSVLSLPEIKIDGEATSTFKVDRVTSAKISQPLLDTPQSVTIVPQQVLKEQNAQTLQEVLRNVPGITFMSGEGNLGWGDLFSIRGFSSEQSLTVDGVRDAGMSTRTDTFNLQQAEVFKGTGSIESGVSAVGGSVNLVSKEAHLGDANKVSAGIGTDSYRRLTADLNKQLNDTTAVRINLMKHYNQVAERDDVDYDRWGIATSFGFGLGTDTRLFIDTFYQKDTNTPDGGVPIQRGTNGDRMPGVKRFNWYGDSHLYTQENKTTSLTARFEHDFAWNDANLRNQTRWERSDNFAVLSPARFFAANASGQKTCTGTRCATLGYTGVGPISQVPGSTVNAYTDYVNNSNTAYGILRGSDFGLSKRYTILDNQTDFNFNLTTGSLQHAVVSGLEFYHETYGGLKRNAEVPAGNMLFDMHDPSHSFASTYVTKGEGDPRSVIDNAGLYLGDTLTLNEQWQVLGSLRYDNWRAETRQRGQATISSTDGAVSGRVGAVFKPLPNGSIYVSYSEAAQPSALGASTNNQIYGAASTRRYSPAKSKTYELGTKWDIAHDMLNVTAAIFRTELDNAWEYQDGESAPVRALPAKRVDGIELGLQGNITPRWTAYSGFSALKSTQTKGINKGAEAKNVPDLTANLWTTYAVTDALSLSYGEQYVGRRRYTDNKYVGGLNNNSSYANGPSGVYAIYTRDHEKAPGYWLSNLAAQYKVNKDTTVNLNLNNVFNTFYYSQVGASLDGFQRYGIPGAGRTLTASVDYEF</sequence>
<dbReference type="PROSITE" id="PS01156">
    <property type="entry name" value="TONB_DEPENDENT_REC_2"/>
    <property type="match status" value="1"/>
</dbReference>
<evidence type="ECO:0000256" key="5">
    <source>
        <dbReference type="ARBA" id="ARBA00022496"/>
    </source>
</evidence>
<keyword evidence="8" id="KW-0408">Iron</keyword>
<reference evidence="20 22" key="2">
    <citation type="submission" date="2016-10" db="EMBL/GenBank/DDBJ databases">
        <authorList>
            <person name="Varghese N."/>
            <person name="Submissions S."/>
        </authorList>
    </citation>
    <scope>NUCLEOTIDE SEQUENCE [LARGE SCALE GENOMIC DNA]</scope>
    <source>
        <strain evidence="20 22">BS2774</strain>
    </source>
</reference>
<evidence type="ECO:0000256" key="12">
    <source>
        <dbReference type="ARBA" id="ARBA00023170"/>
    </source>
</evidence>
<dbReference type="GO" id="GO:0015344">
    <property type="term" value="F:siderophore uptake transmembrane transporter activity"/>
    <property type="evidence" value="ECO:0007669"/>
    <property type="project" value="TreeGrafter"/>
</dbReference>
<feature type="domain" description="TonB-dependent receptor-like beta-barrel" evidence="17">
    <location>
        <begin position="250"/>
        <end position="761"/>
    </location>
</feature>
<feature type="short sequence motif" description="TonB C-terminal box" evidence="15">
    <location>
        <begin position="780"/>
        <end position="797"/>
    </location>
</feature>
<keyword evidence="5" id="KW-0410">Iron transport</keyword>
<dbReference type="InterPro" id="IPR036942">
    <property type="entry name" value="Beta-barrel_TonB_sf"/>
</dbReference>
<keyword evidence="7" id="KW-0732">Signal</keyword>
<evidence type="ECO:0000256" key="6">
    <source>
        <dbReference type="ARBA" id="ARBA00022692"/>
    </source>
</evidence>
<dbReference type="Proteomes" id="UP000182654">
    <property type="component" value="Chromosome I"/>
</dbReference>
<organism evidence="19 21">
    <name type="scientific">Pseudomonas extremorientalis</name>
    <dbReference type="NCBI Taxonomy" id="169669"/>
    <lineage>
        <taxon>Bacteria</taxon>
        <taxon>Pseudomonadati</taxon>
        <taxon>Pseudomonadota</taxon>
        <taxon>Gammaproteobacteria</taxon>
        <taxon>Pseudomonadales</taxon>
        <taxon>Pseudomonadaceae</taxon>
        <taxon>Pseudomonas</taxon>
    </lineage>
</organism>
<dbReference type="EMBL" id="LT629708">
    <property type="protein sequence ID" value="SDP78956.1"/>
    <property type="molecule type" value="Genomic_DNA"/>
</dbReference>
<dbReference type="CDD" id="cd01347">
    <property type="entry name" value="ligand_gated_channel"/>
    <property type="match status" value="1"/>
</dbReference>
<dbReference type="GO" id="GO:0038023">
    <property type="term" value="F:signaling receptor activity"/>
    <property type="evidence" value="ECO:0007669"/>
    <property type="project" value="InterPro"/>
</dbReference>
<gene>
    <name evidence="19" type="ORF">BFN10_05625</name>
    <name evidence="20" type="ORF">SAMN04490184_4895</name>
</gene>
<comment type="subcellular location">
    <subcellularLocation>
        <location evidence="1 14">Cell outer membrane</location>
        <topology evidence="1 14">Multi-pass membrane protein</topology>
    </subcellularLocation>
</comment>
<evidence type="ECO:0000256" key="14">
    <source>
        <dbReference type="PROSITE-ProRule" id="PRU01360"/>
    </source>
</evidence>
<evidence type="ECO:0000256" key="3">
    <source>
        <dbReference type="ARBA" id="ARBA00022448"/>
    </source>
</evidence>
<evidence type="ECO:0000259" key="17">
    <source>
        <dbReference type="Pfam" id="PF00593"/>
    </source>
</evidence>
<dbReference type="EMBL" id="MDGK01000015">
    <property type="protein sequence ID" value="OIN11576.1"/>
    <property type="molecule type" value="Genomic_DNA"/>
</dbReference>
<dbReference type="InterPro" id="IPR039426">
    <property type="entry name" value="TonB-dep_rcpt-like"/>
</dbReference>
<dbReference type="Pfam" id="PF00593">
    <property type="entry name" value="TonB_dep_Rec_b-barrel"/>
    <property type="match status" value="1"/>
</dbReference>
<dbReference type="GO" id="GO:0009279">
    <property type="term" value="C:cell outer membrane"/>
    <property type="evidence" value="ECO:0007669"/>
    <property type="project" value="UniProtKB-SubCell"/>
</dbReference>
<name>A0A1H0VLM2_9PSED</name>
<keyword evidence="13 14" id="KW-0998">Cell outer membrane</keyword>
<dbReference type="PANTHER" id="PTHR32552">
    <property type="entry name" value="FERRICHROME IRON RECEPTOR-RELATED"/>
    <property type="match status" value="1"/>
</dbReference>
<keyword evidence="4 14" id="KW-1134">Transmembrane beta strand</keyword>
<keyword evidence="9" id="KW-0406">Ion transport</keyword>
<proteinExistence type="inferred from homology"/>
<dbReference type="Pfam" id="PF07715">
    <property type="entry name" value="Plug"/>
    <property type="match status" value="1"/>
</dbReference>
<dbReference type="SUPFAM" id="SSF56935">
    <property type="entry name" value="Porins"/>
    <property type="match status" value="1"/>
</dbReference>
<evidence type="ECO:0000256" key="10">
    <source>
        <dbReference type="ARBA" id="ARBA00023077"/>
    </source>
</evidence>
<keyword evidence="22" id="KW-1185">Reference proteome</keyword>
<reference evidence="19 21" key="1">
    <citation type="submission" date="2016-08" db="EMBL/GenBank/DDBJ databases">
        <title>Draft genome sequence of the type strain of Pseudomonas extremorientalis LMG 19695T isolated from drinking water reservoir.</title>
        <authorList>
            <person name="Tambong J.T."/>
        </authorList>
    </citation>
    <scope>NUCLEOTIDE SEQUENCE [LARGE SCALE GENOMIC DNA]</scope>
    <source>
        <strain evidence="19 21">LMG 19695</strain>
    </source>
</reference>
<keyword evidence="6 14" id="KW-0812">Transmembrane</keyword>